<name>M3HLF9_LEPIR</name>
<dbReference type="GO" id="GO:0004591">
    <property type="term" value="F:oxoglutarate dehydrogenase (succinyl-transferring) activity"/>
    <property type="evidence" value="ECO:0007669"/>
    <property type="project" value="UniProtKB-EC"/>
</dbReference>
<dbReference type="GO" id="GO:0005829">
    <property type="term" value="C:cytosol"/>
    <property type="evidence" value="ECO:0007669"/>
    <property type="project" value="TreeGrafter"/>
</dbReference>
<dbReference type="InterPro" id="IPR029061">
    <property type="entry name" value="THDP-binding"/>
</dbReference>
<dbReference type="AlphaFoldDB" id="M3HLF9"/>
<proteinExistence type="inferred from homology"/>
<evidence type="ECO:0000256" key="5">
    <source>
        <dbReference type="ARBA" id="ARBA00023052"/>
    </source>
</evidence>
<keyword evidence="4" id="KW-0560">Oxidoreductase</keyword>
<dbReference type="GO" id="GO:0030976">
    <property type="term" value="F:thiamine pyrophosphate binding"/>
    <property type="evidence" value="ECO:0007669"/>
    <property type="project" value="InterPro"/>
</dbReference>
<evidence type="ECO:0000256" key="1">
    <source>
        <dbReference type="ARBA" id="ARBA00001964"/>
    </source>
</evidence>
<evidence type="ECO:0000256" key="2">
    <source>
        <dbReference type="ARBA" id="ARBA00006936"/>
    </source>
</evidence>
<evidence type="ECO:0000256" key="3">
    <source>
        <dbReference type="ARBA" id="ARBA00012280"/>
    </source>
</evidence>
<dbReference type="SUPFAM" id="SSF52518">
    <property type="entry name" value="Thiamin diphosphate-binding fold (THDP-binding)"/>
    <property type="match status" value="1"/>
</dbReference>
<feature type="domain" description="2-oxoglutarate dehydrogenase E1 component N-terminal" evidence="6">
    <location>
        <begin position="8"/>
        <end position="43"/>
    </location>
</feature>
<dbReference type="Proteomes" id="UP000011776">
    <property type="component" value="Unassembled WGS sequence"/>
</dbReference>
<evidence type="ECO:0000256" key="4">
    <source>
        <dbReference type="ARBA" id="ARBA00023002"/>
    </source>
</evidence>
<evidence type="ECO:0000313" key="7">
    <source>
        <dbReference type="EMBL" id="EMG13420.1"/>
    </source>
</evidence>
<dbReference type="InterPro" id="IPR032106">
    <property type="entry name" value="2-oxogl_dehyd_N"/>
</dbReference>
<dbReference type="InterPro" id="IPR011603">
    <property type="entry name" value="2oxoglutarate_DH_E1"/>
</dbReference>
<reference evidence="7 8" key="1">
    <citation type="submission" date="2013-02" db="EMBL/GenBank/DDBJ databases">
        <authorList>
            <person name="Harkins D.M."/>
            <person name="Durkin A.S."/>
            <person name="Brinkac L.M."/>
            <person name="Haft D.H."/>
            <person name="Selengut J.D."/>
            <person name="Sanka R."/>
            <person name="DePew J."/>
            <person name="Purushe J."/>
            <person name="Tulsiani S.M."/>
            <person name="Graham G.C."/>
            <person name="Burns M.-A."/>
            <person name="Dohnt M.F."/>
            <person name="Smythe L.D."/>
            <person name="McKay D.B."/>
            <person name="Craig S.B."/>
            <person name="Vinetz J.M."/>
            <person name="Sutton G.G."/>
            <person name="Nierman W.C."/>
            <person name="Fouts D.E."/>
        </authorList>
    </citation>
    <scope>NUCLEOTIDE SEQUENCE [LARGE SCALE GENOMIC DNA]</scope>
    <source>
        <strain evidence="7 8">LT2186</strain>
    </source>
</reference>
<comment type="similarity">
    <text evidence="2">Belongs to the alpha-ketoglutarate dehydrogenase family.</text>
</comment>
<dbReference type="EC" id="1.2.4.2" evidence="3"/>
<comment type="caution">
    <text evidence="7">The sequence shown here is derived from an EMBL/GenBank/DDBJ whole genome shotgun (WGS) entry which is preliminary data.</text>
</comment>
<evidence type="ECO:0000259" key="6">
    <source>
        <dbReference type="Pfam" id="PF16078"/>
    </source>
</evidence>
<dbReference type="Gene3D" id="3.40.50.970">
    <property type="match status" value="1"/>
</dbReference>
<dbReference type="FunFam" id="1.10.287.1150:FF:000007">
    <property type="entry name" value="2-oxoglutarate dehydrogenase E1 component"/>
    <property type="match status" value="1"/>
</dbReference>
<dbReference type="EMBL" id="AFME02000017">
    <property type="protein sequence ID" value="EMG13420.1"/>
    <property type="molecule type" value="Genomic_DNA"/>
</dbReference>
<dbReference type="Pfam" id="PF16078">
    <property type="entry name" value="2-oxogl_dehyd_N"/>
    <property type="match status" value="1"/>
</dbReference>
<sequence length="274" mass="31049">MKIEKLMALYGENGALLEELYNQYKLNPETLDKEWKSFFQEVDTNGLANGSGYTNGNGKSAVATSFTDAQAASIREMGIINLLNAYRRQGHLAAKLDPLGIQKPNRTFIDSKLHNISPADIDTVVDSETLGRVKLAEIVDLYEKVYCNTIGAEHFYLVNDEEREWLQKKMESPEFLAPLPRGIKLRLFEKLFQADYFETFLAKKYVGKKRFSLEGGESFIPLLDTIVEEAGYHQMDGLVIGMAHRGRLNVLVNIIEKPASLIFAEFEEKRTKIT</sequence>
<gene>
    <name evidence="7" type="ORF">LEP1GSC151_1242</name>
</gene>
<dbReference type="GO" id="GO:0006099">
    <property type="term" value="P:tricarboxylic acid cycle"/>
    <property type="evidence" value="ECO:0007669"/>
    <property type="project" value="TreeGrafter"/>
</dbReference>
<protein>
    <recommendedName>
        <fullName evidence="3">oxoglutarate dehydrogenase (succinyl-transferring)</fullName>
        <ecNumber evidence="3">1.2.4.2</ecNumber>
    </recommendedName>
</protein>
<dbReference type="GO" id="GO:0045252">
    <property type="term" value="C:oxoglutarate dehydrogenase complex"/>
    <property type="evidence" value="ECO:0007669"/>
    <property type="project" value="TreeGrafter"/>
</dbReference>
<evidence type="ECO:0000313" key="8">
    <source>
        <dbReference type="Proteomes" id="UP000011776"/>
    </source>
</evidence>
<accession>M3HLF9</accession>
<dbReference type="PANTHER" id="PTHR23152:SF4">
    <property type="entry name" value="2-OXOADIPATE DEHYDROGENASE COMPLEX COMPONENT E1"/>
    <property type="match status" value="1"/>
</dbReference>
<keyword evidence="5" id="KW-0786">Thiamine pyrophosphate</keyword>
<dbReference type="BioCyc" id="LINT1001599:G11K9-754-MONOMER"/>
<dbReference type="PANTHER" id="PTHR23152">
    <property type="entry name" value="2-OXOGLUTARATE DEHYDROGENASE"/>
    <property type="match status" value="1"/>
</dbReference>
<comment type="cofactor">
    <cofactor evidence="1">
        <name>thiamine diphosphate</name>
        <dbReference type="ChEBI" id="CHEBI:58937"/>
    </cofactor>
</comment>
<organism evidence="7 8">
    <name type="scientific">Leptospira interrogans serovar Grippotyphosa str. LT2186</name>
    <dbReference type="NCBI Taxonomy" id="1001599"/>
    <lineage>
        <taxon>Bacteria</taxon>
        <taxon>Pseudomonadati</taxon>
        <taxon>Spirochaetota</taxon>
        <taxon>Spirochaetia</taxon>
        <taxon>Leptospirales</taxon>
        <taxon>Leptospiraceae</taxon>
        <taxon>Leptospira</taxon>
    </lineage>
</organism>
<dbReference type="Gene3D" id="1.10.287.1150">
    <property type="entry name" value="TPP helical domain"/>
    <property type="match status" value="1"/>
</dbReference>